<dbReference type="AlphaFoldDB" id="A0A5P2DEK8"/>
<organism evidence="3 4">
    <name type="scientific">Streptomyces venezuelae</name>
    <dbReference type="NCBI Taxonomy" id="54571"/>
    <lineage>
        <taxon>Bacteria</taxon>
        <taxon>Bacillati</taxon>
        <taxon>Actinomycetota</taxon>
        <taxon>Actinomycetes</taxon>
        <taxon>Kitasatosporales</taxon>
        <taxon>Streptomycetaceae</taxon>
        <taxon>Streptomyces</taxon>
    </lineage>
</organism>
<name>A0A5P2DEK8_STRVZ</name>
<feature type="region of interest" description="Disordered" evidence="1">
    <location>
        <begin position="1"/>
        <end position="24"/>
    </location>
</feature>
<feature type="transmembrane region" description="Helical" evidence="2">
    <location>
        <begin position="63"/>
        <end position="85"/>
    </location>
</feature>
<feature type="transmembrane region" description="Helical" evidence="2">
    <location>
        <begin position="132"/>
        <end position="149"/>
    </location>
</feature>
<feature type="transmembrane region" description="Helical" evidence="2">
    <location>
        <begin position="156"/>
        <end position="173"/>
    </location>
</feature>
<dbReference type="EMBL" id="CP029189">
    <property type="protein sequence ID" value="QES52990.1"/>
    <property type="molecule type" value="Genomic_DNA"/>
</dbReference>
<protein>
    <submittedName>
        <fullName evidence="3">ABC transporter permease</fullName>
    </submittedName>
</protein>
<evidence type="ECO:0000313" key="3">
    <source>
        <dbReference type="EMBL" id="QES52990.1"/>
    </source>
</evidence>
<accession>A0A5P2DEK8</accession>
<feature type="compositionally biased region" description="Polar residues" evidence="1">
    <location>
        <begin position="1"/>
        <end position="11"/>
    </location>
</feature>
<feature type="transmembrane region" description="Helical" evidence="2">
    <location>
        <begin position="97"/>
        <end position="120"/>
    </location>
</feature>
<keyword evidence="2" id="KW-1133">Transmembrane helix</keyword>
<sequence length="212" mass="21513">MEVSTLSSPATVSPPVARAHPPGHPREVDNRAAYLSFGLAYVLGHGAAAASQGDATLLDLPGWLPMTLLGAGLVVGIVLSTAAALRAQRGGTPAEILSGKLLGAAWIVAFTALFLGITGLTAALDQPALQSVLWPAGSGLIVGLLYLAEGAVRRNLLHYGLGVWLALTSTAALSLTAPGLYGVLAVAGGGAYTLAAALEHRRLRSLTGHRSD</sequence>
<proteinExistence type="predicted"/>
<keyword evidence="2" id="KW-0812">Transmembrane</keyword>
<evidence type="ECO:0000313" key="4">
    <source>
        <dbReference type="Proteomes" id="UP000324101"/>
    </source>
</evidence>
<dbReference type="Proteomes" id="UP000324101">
    <property type="component" value="Chromosome"/>
</dbReference>
<dbReference type="OrthoDB" id="4546675at2"/>
<reference evidence="3 4" key="1">
    <citation type="submission" date="2018-05" db="EMBL/GenBank/DDBJ databases">
        <title>Streptomyces venezuelae.</title>
        <authorList>
            <person name="Kim W."/>
            <person name="Lee N."/>
            <person name="Cho B.-K."/>
        </authorList>
    </citation>
    <scope>NUCLEOTIDE SEQUENCE [LARGE SCALE GENOMIC DNA]</scope>
    <source>
        <strain evidence="3 4">ATCC 21018</strain>
    </source>
</reference>
<evidence type="ECO:0000256" key="1">
    <source>
        <dbReference type="SAM" id="MobiDB-lite"/>
    </source>
</evidence>
<gene>
    <name evidence="3" type="ORF">DEJ51_00860</name>
</gene>
<feature type="transmembrane region" description="Helical" evidence="2">
    <location>
        <begin position="179"/>
        <end position="198"/>
    </location>
</feature>
<evidence type="ECO:0000256" key="2">
    <source>
        <dbReference type="SAM" id="Phobius"/>
    </source>
</evidence>
<keyword evidence="2" id="KW-0472">Membrane</keyword>